<dbReference type="SUPFAM" id="SSF53850">
    <property type="entry name" value="Periplasmic binding protein-like II"/>
    <property type="match status" value="1"/>
</dbReference>
<feature type="domain" description="HTH lysR-type" evidence="5">
    <location>
        <begin position="1"/>
        <end position="60"/>
    </location>
</feature>
<dbReference type="CDD" id="cd08420">
    <property type="entry name" value="PBP2_CysL_like"/>
    <property type="match status" value="1"/>
</dbReference>
<dbReference type="PANTHER" id="PTHR30126">
    <property type="entry name" value="HTH-TYPE TRANSCRIPTIONAL REGULATOR"/>
    <property type="match status" value="1"/>
</dbReference>
<sequence length="310" mass="34740">MKYTLRQLEVFLATAFHENLTRAADSLAMSQSAASSALRDLEGQFDVQLFDRVGKRLQLNELGRNIRPKAQALLEQAKGLEAALAGHEEIGHLRVGATMSVGNYIAVGIMTRYMLEQPGARVELEVANTSSIVSRLVNFELDLGMIEGETRHPDLKMLYWQEDELVVFCAPDHELAGKPWLTDEDLVQAEWIVREQGSGTRQSFEWALHGLLPQLNIKLELQHTEAIKRAVEAGLGVGCLSAITLGDAFRRGTLVPLPVPHRDFKRGLYFVRHRNKFISAGMRRWLELCQEESQESEGSGSGSRTPRETY</sequence>
<dbReference type="GO" id="GO:0003700">
    <property type="term" value="F:DNA-binding transcription factor activity"/>
    <property type="evidence" value="ECO:0007669"/>
    <property type="project" value="InterPro"/>
</dbReference>
<dbReference type="NCBIfam" id="NF008095">
    <property type="entry name" value="PRK10837.1"/>
    <property type="match status" value="1"/>
</dbReference>
<dbReference type="InterPro" id="IPR036390">
    <property type="entry name" value="WH_DNA-bd_sf"/>
</dbReference>
<dbReference type="InterPro" id="IPR000847">
    <property type="entry name" value="LysR_HTH_N"/>
</dbReference>
<dbReference type="PANTHER" id="PTHR30126:SF94">
    <property type="entry name" value="LYSR FAMILY TRANSCRIPTIONAL REGULATOR"/>
    <property type="match status" value="1"/>
</dbReference>
<evidence type="ECO:0000256" key="1">
    <source>
        <dbReference type="ARBA" id="ARBA00009437"/>
    </source>
</evidence>
<dbReference type="InterPro" id="IPR036388">
    <property type="entry name" value="WH-like_DNA-bd_sf"/>
</dbReference>
<keyword evidence="2" id="KW-0805">Transcription regulation</keyword>
<comment type="similarity">
    <text evidence="1">Belongs to the LysR transcriptional regulatory family.</text>
</comment>
<dbReference type="EMBL" id="LK391969">
    <property type="protein sequence ID" value="CEF27245.1"/>
    <property type="molecule type" value="Genomic_DNA"/>
</dbReference>
<keyword evidence="3" id="KW-0238">DNA-binding</keyword>
<keyword evidence="4" id="KW-0804">Transcription</keyword>
<evidence type="ECO:0000256" key="2">
    <source>
        <dbReference type="ARBA" id="ARBA00023015"/>
    </source>
</evidence>
<organism evidence="6">
    <name type="scientific">Pseudomonas saudimassiliensis</name>
    <dbReference type="NCBI Taxonomy" id="1461581"/>
    <lineage>
        <taxon>Bacteria</taxon>
        <taxon>Pseudomonadati</taxon>
        <taxon>Pseudomonadota</taxon>
        <taxon>Gammaproteobacteria</taxon>
        <taxon>Pseudomonadales</taxon>
        <taxon>Pseudomonadaceae</taxon>
        <taxon>Pseudomonas</taxon>
    </lineage>
</organism>
<dbReference type="SUPFAM" id="SSF46785">
    <property type="entry name" value="Winged helix' DNA-binding domain"/>
    <property type="match status" value="1"/>
</dbReference>
<dbReference type="Pfam" id="PF03466">
    <property type="entry name" value="LysR_substrate"/>
    <property type="match status" value="1"/>
</dbReference>
<dbReference type="Gene3D" id="1.10.10.10">
    <property type="entry name" value="Winged helix-like DNA-binding domain superfamily/Winged helix DNA-binding domain"/>
    <property type="match status" value="1"/>
</dbReference>
<dbReference type="PROSITE" id="PS50931">
    <property type="entry name" value="HTH_LYSR"/>
    <property type="match status" value="1"/>
</dbReference>
<dbReference type="EMBL" id="LM997413">
    <property type="protein sequence ID" value="CEA05639.1"/>
    <property type="molecule type" value="Genomic_DNA"/>
</dbReference>
<dbReference type="PATRIC" id="fig|1461581.3.peg.2161"/>
<name>A0A078MH93_9PSED</name>
<evidence type="ECO:0000313" key="6">
    <source>
        <dbReference type="EMBL" id="CEA05639.1"/>
    </source>
</evidence>
<accession>A0A078MH93</accession>
<dbReference type="AlphaFoldDB" id="A0A078MH93"/>
<dbReference type="GO" id="GO:0000976">
    <property type="term" value="F:transcription cis-regulatory region binding"/>
    <property type="evidence" value="ECO:0007669"/>
    <property type="project" value="TreeGrafter"/>
</dbReference>
<dbReference type="RefSeq" id="WP_044499898.1">
    <property type="nucleotide sequence ID" value="NZ_LK391969.1"/>
</dbReference>
<dbReference type="Pfam" id="PF00126">
    <property type="entry name" value="HTH_1"/>
    <property type="match status" value="1"/>
</dbReference>
<dbReference type="PRINTS" id="PR00039">
    <property type="entry name" value="HTHLYSR"/>
</dbReference>
<dbReference type="OrthoDB" id="9808620at2"/>
<evidence type="ECO:0000256" key="4">
    <source>
        <dbReference type="ARBA" id="ARBA00023163"/>
    </source>
</evidence>
<evidence type="ECO:0000259" key="5">
    <source>
        <dbReference type="PROSITE" id="PS50931"/>
    </source>
</evidence>
<evidence type="ECO:0000256" key="3">
    <source>
        <dbReference type="ARBA" id="ARBA00023125"/>
    </source>
</evidence>
<dbReference type="InterPro" id="IPR005119">
    <property type="entry name" value="LysR_subst-bd"/>
</dbReference>
<protein>
    <submittedName>
        <fullName evidence="6">LysR family transcriptional regulator</fullName>
    </submittedName>
</protein>
<reference evidence="6" key="1">
    <citation type="submission" date="2014-07" db="EMBL/GenBank/DDBJ databases">
        <authorList>
            <person name="Urmite Genomes Urmite Genomes"/>
        </authorList>
    </citation>
    <scope>NUCLEOTIDE SEQUENCE</scope>
    <source>
        <strain evidence="6">12M76_air</strain>
    </source>
</reference>
<gene>
    <name evidence="6" type="ORF">BN1049_02192</name>
</gene>
<dbReference type="Gene3D" id="3.40.190.290">
    <property type="match status" value="1"/>
</dbReference>
<proteinExistence type="inferred from homology"/>